<feature type="non-terminal residue" evidence="1">
    <location>
        <position position="1"/>
    </location>
</feature>
<gene>
    <name evidence="1" type="ORF">BD310DRAFT_824866</name>
</gene>
<reference evidence="1 2" key="1">
    <citation type="submission" date="2019-01" db="EMBL/GenBank/DDBJ databases">
        <title>Draft genome sequences of three monokaryotic isolates of the white-rot basidiomycete fungus Dichomitus squalens.</title>
        <authorList>
            <consortium name="DOE Joint Genome Institute"/>
            <person name="Lopez S.C."/>
            <person name="Andreopoulos B."/>
            <person name="Pangilinan J."/>
            <person name="Lipzen A."/>
            <person name="Riley R."/>
            <person name="Ahrendt S."/>
            <person name="Ng V."/>
            <person name="Barry K."/>
            <person name="Daum C."/>
            <person name="Grigoriev I.V."/>
            <person name="Hilden K.S."/>
            <person name="Makela M.R."/>
            <person name="de Vries R.P."/>
        </authorList>
    </citation>
    <scope>NUCLEOTIDE SEQUENCE [LARGE SCALE GENOMIC DNA]</scope>
    <source>
        <strain evidence="1 2">CBS 464.89</strain>
    </source>
</reference>
<name>A0A4Q9NSV7_9APHY</name>
<dbReference type="STRING" id="114155.A0A4Q9NSV7"/>
<accession>A0A4Q9NSV7</accession>
<dbReference type="Proteomes" id="UP000292082">
    <property type="component" value="Unassembled WGS sequence"/>
</dbReference>
<evidence type="ECO:0000313" key="1">
    <source>
        <dbReference type="EMBL" id="TBU55881.1"/>
    </source>
</evidence>
<dbReference type="AlphaFoldDB" id="A0A4Q9NSV7"/>
<dbReference type="EMBL" id="ML145161">
    <property type="protein sequence ID" value="TBU55881.1"/>
    <property type="molecule type" value="Genomic_DNA"/>
</dbReference>
<proteinExistence type="predicted"/>
<evidence type="ECO:0000313" key="2">
    <source>
        <dbReference type="Proteomes" id="UP000292082"/>
    </source>
</evidence>
<organism evidence="1 2">
    <name type="scientific">Dichomitus squalens</name>
    <dbReference type="NCBI Taxonomy" id="114155"/>
    <lineage>
        <taxon>Eukaryota</taxon>
        <taxon>Fungi</taxon>
        <taxon>Dikarya</taxon>
        <taxon>Basidiomycota</taxon>
        <taxon>Agaricomycotina</taxon>
        <taxon>Agaricomycetes</taxon>
        <taxon>Polyporales</taxon>
        <taxon>Polyporaceae</taxon>
        <taxon>Dichomitus</taxon>
    </lineage>
</organism>
<protein>
    <submittedName>
        <fullName evidence="1">Uncharacterized protein</fullName>
    </submittedName>
</protein>
<sequence length="287" mass="32261">LSVTILSSTTSPPKMASTTLYCPVPGTYGIAQLDIEATIEHLDSEAREAAKHVKPAQCFIYFYLATEFPFPSRPWTRYITYIVGPGLRAVDQDNCFTPEMCVPIFPATKHPNQRAPLYPETPFPFTNCYHWAYTDLLLRVSTGEYPCEDDPRVTMLPAGEHLRLDALLTEDLEAAMIARRERDGGQLIPTDEDDNFIWRPDVPDEQIPVVNVSLDLAGTLEQDNLPDPMEFLRESKALRRYVAVVLQKLATGNRYHVGSSESPTCGRKMPLKPVQATTMQRPFQLAA</sequence>
<keyword evidence="2" id="KW-1185">Reference proteome</keyword>